<evidence type="ECO:0000313" key="4">
    <source>
        <dbReference type="Proteomes" id="UP000009138"/>
    </source>
</evidence>
<dbReference type="GO" id="GO:0140664">
    <property type="term" value="F:ATP-dependent DNA damage sensor activity"/>
    <property type="evidence" value="ECO:0007669"/>
    <property type="project" value="InterPro"/>
</dbReference>
<comment type="similarity">
    <text evidence="1">Belongs to the DNA mismatch repair MutS family.</text>
</comment>
<dbReference type="GO" id="GO:0006298">
    <property type="term" value="P:mismatch repair"/>
    <property type="evidence" value="ECO:0007669"/>
    <property type="project" value="InterPro"/>
</dbReference>
<keyword evidence="4" id="KW-1185">Reference proteome</keyword>
<evidence type="ECO:0000313" key="3">
    <source>
        <dbReference type="EMBL" id="EIE76281.1"/>
    </source>
</evidence>
<protein>
    <recommendedName>
        <fullName evidence="2">DNA mismatch repair protein MutS core domain-containing protein</fullName>
    </recommendedName>
</protein>
<dbReference type="Pfam" id="PF05192">
    <property type="entry name" value="MutS_III"/>
    <property type="match status" value="1"/>
</dbReference>
<dbReference type="EMBL" id="CH476732">
    <property type="protein sequence ID" value="EIE76281.1"/>
    <property type="molecule type" value="Genomic_DNA"/>
</dbReference>
<dbReference type="AlphaFoldDB" id="I1BJA1"/>
<gene>
    <name evidence="3" type="ORF">RO3G_00985</name>
</gene>
<dbReference type="GO" id="GO:0005524">
    <property type="term" value="F:ATP binding"/>
    <property type="evidence" value="ECO:0007669"/>
    <property type="project" value="InterPro"/>
</dbReference>
<accession>I1BJA1</accession>
<name>I1BJA1_RHIO9</name>
<dbReference type="RefSeq" id="XP_067511677.1">
    <property type="nucleotide sequence ID" value="XM_067655576.1"/>
</dbReference>
<dbReference type="eggNOG" id="KOG0220">
    <property type="taxonomic scope" value="Eukaryota"/>
</dbReference>
<reference evidence="3 4" key="1">
    <citation type="journal article" date="2009" name="PLoS Genet.">
        <title>Genomic analysis of the basal lineage fungus Rhizopus oryzae reveals a whole-genome duplication.</title>
        <authorList>
            <person name="Ma L.-J."/>
            <person name="Ibrahim A.S."/>
            <person name="Skory C."/>
            <person name="Grabherr M.G."/>
            <person name="Burger G."/>
            <person name="Butler M."/>
            <person name="Elias M."/>
            <person name="Idnurm A."/>
            <person name="Lang B.F."/>
            <person name="Sone T."/>
            <person name="Abe A."/>
            <person name="Calvo S.E."/>
            <person name="Corrochano L.M."/>
            <person name="Engels R."/>
            <person name="Fu J."/>
            <person name="Hansberg W."/>
            <person name="Kim J.-M."/>
            <person name="Kodira C.D."/>
            <person name="Koehrsen M.J."/>
            <person name="Liu B."/>
            <person name="Miranda-Saavedra D."/>
            <person name="O'Leary S."/>
            <person name="Ortiz-Castellanos L."/>
            <person name="Poulter R."/>
            <person name="Rodriguez-Romero J."/>
            <person name="Ruiz-Herrera J."/>
            <person name="Shen Y.-Q."/>
            <person name="Zeng Q."/>
            <person name="Galagan J."/>
            <person name="Birren B.W."/>
            <person name="Cuomo C.A."/>
            <person name="Wickes B.L."/>
        </authorList>
    </citation>
    <scope>NUCLEOTIDE SEQUENCE [LARGE SCALE GENOMIC DNA]</scope>
    <source>
        <strain evidence="4">RA 99-880 / ATCC MYA-4621 / FGSC 9543 / NRRL 43880</strain>
    </source>
</reference>
<dbReference type="InterPro" id="IPR045076">
    <property type="entry name" value="MutS"/>
</dbReference>
<dbReference type="GO" id="GO:0030983">
    <property type="term" value="F:mismatched DNA binding"/>
    <property type="evidence" value="ECO:0007669"/>
    <property type="project" value="InterPro"/>
</dbReference>
<proteinExistence type="inferred from homology"/>
<dbReference type="InParanoid" id="I1BJA1"/>
<dbReference type="GeneID" id="93607957"/>
<dbReference type="GO" id="GO:0005634">
    <property type="term" value="C:nucleus"/>
    <property type="evidence" value="ECO:0007669"/>
    <property type="project" value="TreeGrafter"/>
</dbReference>
<dbReference type="Proteomes" id="UP000009138">
    <property type="component" value="Unassembled WGS sequence"/>
</dbReference>
<dbReference type="GO" id="GO:0007131">
    <property type="term" value="P:reciprocal meiotic recombination"/>
    <property type="evidence" value="ECO:0007669"/>
    <property type="project" value="TreeGrafter"/>
</dbReference>
<dbReference type="STRING" id="246409.I1BJA1"/>
<dbReference type="Gene3D" id="1.10.1420.10">
    <property type="match status" value="1"/>
</dbReference>
<dbReference type="VEuPathDB" id="FungiDB:RO3G_00985"/>
<dbReference type="OrthoDB" id="276261at2759"/>
<evidence type="ECO:0000256" key="1">
    <source>
        <dbReference type="ARBA" id="ARBA00006271"/>
    </source>
</evidence>
<feature type="domain" description="DNA mismatch repair protein MutS core" evidence="2">
    <location>
        <begin position="104"/>
        <end position="189"/>
    </location>
</feature>
<dbReference type="InterPro" id="IPR036187">
    <property type="entry name" value="DNA_mismatch_repair_MutS_sf"/>
</dbReference>
<organism evidence="3 4">
    <name type="scientific">Rhizopus delemar (strain RA 99-880 / ATCC MYA-4621 / FGSC 9543 / NRRL 43880)</name>
    <name type="common">Mucormycosis agent</name>
    <name type="synonym">Rhizopus arrhizus var. delemar</name>
    <dbReference type="NCBI Taxonomy" id="246409"/>
    <lineage>
        <taxon>Eukaryota</taxon>
        <taxon>Fungi</taxon>
        <taxon>Fungi incertae sedis</taxon>
        <taxon>Mucoromycota</taxon>
        <taxon>Mucoromycotina</taxon>
        <taxon>Mucoromycetes</taxon>
        <taxon>Mucorales</taxon>
        <taxon>Mucorineae</taxon>
        <taxon>Rhizopodaceae</taxon>
        <taxon>Rhizopus</taxon>
    </lineage>
</organism>
<dbReference type="InterPro" id="IPR007696">
    <property type="entry name" value="DNA_mismatch_repair_MutS_core"/>
</dbReference>
<dbReference type="PANTHER" id="PTHR11361">
    <property type="entry name" value="DNA MISMATCH REPAIR PROTEIN MUTS FAMILY MEMBER"/>
    <property type="match status" value="1"/>
</dbReference>
<dbReference type="SUPFAM" id="SSF48334">
    <property type="entry name" value="DNA repair protein MutS, domain III"/>
    <property type="match status" value="1"/>
</dbReference>
<dbReference type="PANTHER" id="PTHR11361:SF21">
    <property type="entry name" value="MUTS PROTEIN HOMOLOG 4"/>
    <property type="match status" value="1"/>
</dbReference>
<sequence length="262" mass="29909">MTSREASESNSTLYQLIEQYYSHITITTLSRRCFNDGAGIDYIKKYGLQEDVPGLLVGVSPKFYCLAATSGTFRFILENEDFVFADHTIKFSYQGAEGTVMIGENLELVINTTNTRTENTLLGILDKTCTQMGKRLLRMNILQPPCCLDIIMDRLDAVDELFESEEGLFNIQSSLKSLVDLDHSIAFIVKVPKVDRKNVVSYLPYKDDSCILIKTIHKILSDPAFNEFENAISWRQWFTRSRQAYKEAIEDIYELVVEYSGI</sequence>
<evidence type="ECO:0000259" key="2">
    <source>
        <dbReference type="Pfam" id="PF05192"/>
    </source>
</evidence>